<evidence type="ECO:0000259" key="1">
    <source>
        <dbReference type="Pfam" id="PF12697"/>
    </source>
</evidence>
<dbReference type="InterPro" id="IPR029058">
    <property type="entry name" value="AB_hydrolase_fold"/>
</dbReference>
<reference evidence="2 3" key="1">
    <citation type="submission" date="2020-11" db="EMBL/GenBank/DDBJ databases">
        <title>Hymenobacter sp.</title>
        <authorList>
            <person name="Kim M.K."/>
        </authorList>
    </citation>
    <scope>NUCLEOTIDE SEQUENCE [LARGE SCALE GENOMIC DNA]</scope>
    <source>
        <strain evidence="2 3">BT594</strain>
    </source>
</reference>
<accession>A0ABS0L8E9</accession>
<dbReference type="InterPro" id="IPR000073">
    <property type="entry name" value="AB_hydrolase_1"/>
</dbReference>
<name>A0ABS0L8E9_9BACT</name>
<feature type="domain" description="AB hydrolase-1" evidence="1">
    <location>
        <begin position="4"/>
        <end position="203"/>
    </location>
</feature>
<evidence type="ECO:0000313" key="2">
    <source>
        <dbReference type="EMBL" id="MBG8556406.1"/>
    </source>
</evidence>
<dbReference type="Proteomes" id="UP000601099">
    <property type="component" value="Unassembled WGS sequence"/>
</dbReference>
<dbReference type="RefSeq" id="WP_196957424.1">
    <property type="nucleotide sequence ID" value="NZ_JADWYK010000026.1"/>
</dbReference>
<comment type="caution">
    <text evidence="2">The sequence shown here is derived from an EMBL/GenBank/DDBJ whole genome shotgun (WGS) entry which is preliminary data.</text>
</comment>
<organism evidence="2 3">
    <name type="scientific">Hymenobacter guriensis</name>
    <dbReference type="NCBI Taxonomy" id="2793065"/>
    <lineage>
        <taxon>Bacteria</taxon>
        <taxon>Pseudomonadati</taxon>
        <taxon>Bacteroidota</taxon>
        <taxon>Cytophagia</taxon>
        <taxon>Cytophagales</taxon>
        <taxon>Hymenobacteraceae</taxon>
        <taxon>Hymenobacter</taxon>
    </lineage>
</organism>
<gene>
    <name evidence="2" type="ORF">I5L79_22860</name>
</gene>
<keyword evidence="2" id="KW-0378">Hydrolase</keyword>
<proteinExistence type="predicted"/>
<sequence>MFYLLPGLGADERVFQNLQPLLRGESRVLPWLTPTPRETLPHYVARMAESVDATQPCILVGVSFGGVVALEMRRIRPLARVVLVSSIPDAGCLPPLLSLIRRTGVYKLFPPQWLKLFPRAGQWYFGVRNGPEYHLFKQILQDMEPAYTRWAIDQLLRWDSTDTGGHSLQILGTHDRVFPPGPTPVDYLIPGGGHFMVVSHAPEISRILNTLVEEGQQVTREVVGGDKGQAAGSP</sequence>
<dbReference type="Gene3D" id="3.40.50.1820">
    <property type="entry name" value="alpha/beta hydrolase"/>
    <property type="match status" value="1"/>
</dbReference>
<evidence type="ECO:0000313" key="3">
    <source>
        <dbReference type="Proteomes" id="UP000601099"/>
    </source>
</evidence>
<dbReference type="SUPFAM" id="SSF53474">
    <property type="entry name" value="alpha/beta-Hydrolases"/>
    <property type="match status" value="1"/>
</dbReference>
<keyword evidence="3" id="KW-1185">Reference proteome</keyword>
<dbReference type="Pfam" id="PF12697">
    <property type="entry name" value="Abhydrolase_6"/>
    <property type="match status" value="1"/>
</dbReference>
<dbReference type="GO" id="GO:0016787">
    <property type="term" value="F:hydrolase activity"/>
    <property type="evidence" value="ECO:0007669"/>
    <property type="project" value="UniProtKB-KW"/>
</dbReference>
<dbReference type="EMBL" id="JADWYK010000026">
    <property type="protein sequence ID" value="MBG8556406.1"/>
    <property type="molecule type" value="Genomic_DNA"/>
</dbReference>
<protein>
    <submittedName>
        <fullName evidence="2">Alpha/beta hydrolase</fullName>
    </submittedName>
</protein>